<evidence type="ECO:0000313" key="2">
    <source>
        <dbReference type="EMBL" id="CAD8851450.1"/>
    </source>
</evidence>
<gene>
    <name evidence="2" type="ORF">NSCI0253_LOCUS25800</name>
</gene>
<organism evidence="2">
    <name type="scientific">Noctiluca scintillans</name>
    <name type="common">Sea sparkle</name>
    <name type="synonym">Red tide dinoflagellate</name>
    <dbReference type="NCBI Taxonomy" id="2966"/>
    <lineage>
        <taxon>Eukaryota</taxon>
        <taxon>Sar</taxon>
        <taxon>Alveolata</taxon>
        <taxon>Dinophyceae</taxon>
        <taxon>Noctilucales</taxon>
        <taxon>Noctilucaceae</taxon>
        <taxon>Noctiluca</taxon>
    </lineage>
</organism>
<dbReference type="AlphaFoldDB" id="A0A7S1AEI9"/>
<protein>
    <submittedName>
        <fullName evidence="2">Uncharacterized protein</fullName>
    </submittedName>
</protein>
<feature type="region of interest" description="Disordered" evidence="1">
    <location>
        <begin position="173"/>
        <end position="202"/>
    </location>
</feature>
<accession>A0A7S1AEI9</accession>
<sequence length="370" mass="41334">MEARAEVSAKRSPRYLGTYEELGAKSGMELEQSGAGQDDEALPTWVSTFRQELRGEMEASMAEWLNERQCLQRTLKSLMETQRLQEAQISRLSSSTRTGDVCMHQASMRLPVLDLTPSQRNELRGPPAESLIEIEQLACKLKAQQDFSNEPLREKELQNNLLDDLQSWKSVVSSPKSVRGGSKGLPGRAVQPDMPTKEPVTDQPVERNTFFDTHCVADFDPDNMCDEAVELDPDGGSDQSGDEGTGFTQAAGPRQREMTTAVLLAVAEVRAKLQSAGAEDALCRWANPESASRFSQHVLRLKATVLRMVEMIEMTVSEHPELSEGLLWTFAMRRPHKLALDQQNELPLFVLLWTSLTFLLDRTSDPMLVV</sequence>
<name>A0A7S1AEI9_NOCSC</name>
<proteinExistence type="predicted"/>
<feature type="region of interest" description="Disordered" evidence="1">
    <location>
        <begin position="232"/>
        <end position="254"/>
    </location>
</feature>
<reference evidence="2" key="1">
    <citation type="submission" date="2021-01" db="EMBL/GenBank/DDBJ databases">
        <authorList>
            <person name="Corre E."/>
            <person name="Pelletier E."/>
            <person name="Niang G."/>
            <person name="Scheremetjew M."/>
            <person name="Finn R."/>
            <person name="Kale V."/>
            <person name="Holt S."/>
            <person name="Cochrane G."/>
            <person name="Meng A."/>
            <person name="Brown T."/>
            <person name="Cohen L."/>
        </authorList>
    </citation>
    <scope>NUCLEOTIDE SEQUENCE</scope>
</reference>
<evidence type="ECO:0000256" key="1">
    <source>
        <dbReference type="SAM" id="MobiDB-lite"/>
    </source>
</evidence>
<dbReference type="EMBL" id="HBFQ01036606">
    <property type="protein sequence ID" value="CAD8851450.1"/>
    <property type="molecule type" value="Transcribed_RNA"/>
</dbReference>